<gene>
    <name evidence="1" type="ordered locus">Cpin_3063</name>
</gene>
<reference evidence="1 2" key="2">
    <citation type="journal article" date="2010" name="Stand. Genomic Sci.">
        <title>Complete genome sequence of Chitinophaga pinensis type strain (UQM 2034).</title>
        <authorList>
            <person name="Glavina Del Rio T."/>
            <person name="Abt B."/>
            <person name="Spring S."/>
            <person name="Lapidus A."/>
            <person name="Nolan M."/>
            <person name="Tice H."/>
            <person name="Copeland A."/>
            <person name="Cheng J.F."/>
            <person name="Chen F."/>
            <person name="Bruce D."/>
            <person name="Goodwin L."/>
            <person name="Pitluck S."/>
            <person name="Ivanova N."/>
            <person name="Mavromatis K."/>
            <person name="Mikhailova N."/>
            <person name="Pati A."/>
            <person name="Chen A."/>
            <person name="Palaniappan K."/>
            <person name="Land M."/>
            <person name="Hauser L."/>
            <person name="Chang Y.J."/>
            <person name="Jeffries C.D."/>
            <person name="Chain P."/>
            <person name="Saunders E."/>
            <person name="Detter J.C."/>
            <person name="Brettin T."/>
            <person name="Rohde M."/>
            <person name="Goker M."/>
            <person name="Bristow J."/>
            <person name="Eisen J.A."/>
            <person name="Markowitz V."/>
            <person name="Hugenholtz P."/>
            <person name="Kyrpides N.C."/>
            <person name="Klenk H.P."/>
            <person name="Lucas S."/>
        </authorList>
    </citation>
    <scope>NUCLEOTIDE SEQUENCE [LARGE SCALE GENOMIC DNA]</scope>
    <source>
        <strain evidence="2">ATCC 43595 / DSM 2588 / LMG 13176 / NBRC 15968 / NCIMB 11800 / UQM 2034</strain>
    </source>
</reference>
<evidence type="ECO:0000313" key="2">
    <source>
        <dbReference type="Proteomes" id="UP000002215"/>
    </source>
</evidence>
<name>A0A979GPH4_CHIPD</name>
<reference evidence="2" key="1">
    <citation type="submission" date="2009-08" db="EMBL/GenBank/DDBJ databases">
        <title>The complete genome of Chitinophaga pinensis DSM 2588.</title>
        <authorList>
            <consortium name="US DOE Joint Genome Institute (JGI-PGF)"/>
            <person name="Lucas S."/>
            <person name="Copeland A."/>
            <person name="Lapidus A."/>
            <person name="Glavina del Rio T."/>
            <person name="Dalin E."/>
            <person name="Tice H."/>
            <person name="Bruce D."/>
            <person name="Goodwin L."/>
            <person name="Pitluck S."/>
            <person name="Kyrpides N."/>
            <person name="Mavromatis K."/>
            <person name="Ivanova N."/>
            <person name="Mikhailova N."/>
            <person name="Sims D."/>
            <person name="Meinche L."/>
            <person name="Brettin T."/>
            <person name="Detter J.C."/>
            <person name="Han C."/>
            <person name="Larimer F."/>
            <person name="Land M."/>
            <person name="Hauser L."/>
            <person name="Markowitz V."/>
            <person name="Cheng J.-F."/>
            <person name="Hugenholtz P."/>
            <person name="Woyke T."/>
            <person name="Wu D."/>
            <person name="Spring S."/>
            <person name="Klenk H.-P."/>
            <person name="Eisen J.A."/>
        </authorList>
    </citation>
    <scope>NUCLEOTIDE SEQUENCE [LARGE SCALE GENOMIC DNA]</scope>
    <source>
        <strain evidence="2">ATCC 43595 / DSM 2588 / LMG 13176 / NBRC 15968 / NCIMB 11800 / UQM 2034</strain>
    </source>
</reference>
<organism evidence="1 2">
    <name type="scientific">Chitinophaga pinensis (strain ATCC 43595 / DSM 2588 / LMG 13176 / NBRC 15968 / NCIMB 11800 / UQM 2034)</name>
    <dbReference type="NCBI Taxonomy" id="485918"/>
    <lineage>
        <taxon>Bacteria</taxon>
        <taxon>Pseudomonadati</taxon>
        <taxon>Bacteroidota</taxon>
        <taxon>Chitinophagia</taxon>
        <taxon>Chitinophagales</taxon>
        <taxon>Chitinophagaceae</taxon>
        <taxon>Chitinophaga</taxon>
    </lineage>
</organism>
<dbReference type="Proteomes" id="UP000002215">
    <property type="component" value="Chromosome"/>
</dbReference>
<proteinExistence type="predicted"/>
<evidence type="ECO:0000313" key="1">
    <source>
        <dbReference type="EMBL" id="ACU60532.1"/>
    </source>
</evidence>
<dbReference type="EMBL" id="CP001699">
    <property type="protein sequence ID" value="ACU60532.1"/>
    <property type="molecule type" value="Genomic_DNA"/>
</dbReference>
<accession>A0A979GPH4</accession>
<dbReference type="AlphaFoldDB" id="A0A979GPH4"/>
<dbReference type="KEGG" id="cpi:Cpin_3063"/>
<sequence>MKKVSIFIIITLGILAIIALEGRALHQLRTERTGASPAMLPFYLLCVGSEWVIPAESKPSHQHAEI</sequence>
<protein>
    <submittedName>
        <fullName evidence="1">Uncharacterized protein</fullName>
    </submittedName>
</protein>